<keyword evidence="7" id="KW-1185">Reference proteome</keyword>
<gene>
    <name evidence="6" type="ORF">B0A50_04098</name>
</gene>
<keyword evidence="4" id="KW-0539">Nucleus</keyword>
<feature type="region of interest" description="Disordered" evidence="5">
    <location>
        <begin position="297"/>
        <end position="336"/>
    </location>
</feature>
<dbReference type="SMART" id="SM00015">
    <property type="entry name" value="IQ"/>
    <property type="match status" value="1"/>
</dbReference>
<name>A0A4U0U040_9PEZI</name>
<feature type="compositionally biased region" description="Acidic residues" evidence="5">
    <location>
        <begin position="127"/>
        <end position="137"/>
    </location>
</feature>
<feature type="compositionally biased region" description="Basic residues" evidence="5">
    <location>
        <begin position="475"/>
        <end position="484"/>
    </location>
</feature>
<proteinExistence type="predicted"/>
<evidence type="ECO:0000256" key="5">
    <source>
        <dbReference type="SAM" id="MobiDB-lite"/>
    </source>
</evidence>
<evidence type="ECO:0000313" key="6">
    <source>
        <dbReference type="EMBL" id="TKA28127.1"/>
    </source>
</evidence>
<evidence type="ECO:0000256" key="4">
    <source>
        <dbReference type="ARBA" id="ARBA00023242"/>
    </source>
</evidence>
<comment type="subcellular location">
    <subcellularLocation>
        <location evidence="2">Cytoplasm</location>
    </subcellularLocation>
    <subcellularLocation>
        <location evidence="1">Nucleus</location>
    </subcellularLocation>
</comment>
<accession>A0A4U0U040</accession>
<dbReference type="Proteomes" id="UP000308549">
    <property type="component" value="Unassembled WGS sequence"/>
</dbReference>
<evidence type="ECO:0000256" key="3">
    <source>
        <dbReference type="ARBA" id="ARBA00022490"/>
    </source>
</evidence>
<evidence type="ECO:0000256" key="1">
    <source>
        <dbReference type="ARBA" id="ARBA00004123"/>
    </source>
</evidence>
<dbReference type="AlphaFoldDB" id="A0A4U0U040"/>
<evidence type="ECO:0000256" key="2">
    <source>
        <dbReference type="ARBA" id="ARBA00004496"/>
    </source>
</evidence>
<sequence length="490" mass="55358">MADPLALPFPEKLRDISAKQDARAKEVRERRAAQVQERSASLGTAERSHAAALIQRNYRGYRQRREMQGFGLDPSTRWLEALKEAKYHCATQPRSRSEHRASLPPTTNPVRERWKRVGAVVHRADSDDTSADDADPNDPERTRRRIQKAEREKYARRMGLEYFLEMVDHKHRYGSNLRRYHAVWKTSDTQENFFYWLDYGEGRTVDLQERPRRRLDTELVRYLSREERAKYLVRIDGEGLFRWVKNGELVTTSAEFRDSIDGIVPVDDPTPTWREVTTGQKPAPIYGCSSASSIASDSSSLISTSSPDSSNSAPSTNPNLDPTNTPPQEQKKKKKKPTWIFVADTSFRLYISIKSSGAFQHSSFLHGSRVAAAGKLEIRRGRLRALDPLSGHYAPPLKNFREFVRSLKDAGADLGRCSIGRSYAVLLGLEGYLGVKKGFKGARKGMKGLFLGEEEGEGEGKQGKGDGEVEEKGRRAVMARRRKSVVGESN</sequence>
<dbReference type="InterPro" id="IPR044159">
    <property type="entry name" value="IQM"/>
</dbReference>
<keyword evidence="3" id="KW-0963">Cytoplasm</keyword>
<feature type="compositionally biased region" description="Low complexity" evidence="5">
    <location>
        <begin position="297"/>
        <end position="327"/>
    </location>
</feature>
<comment type="caution">
    <text evidence="6">The sequence shown here is derived from an EMBL/GenBank/DDBJ whole genome shotgun (WGS) entry which is preliminary data.</text>
</comment>
<evidence type="ECO:0000313" key="7">
    <source>
        <dbReference type="Proteomes" id="UP000308549"/>
    </source>
</evidence>
<reference evidence="6 7" key="1">
    <citation type="submission" date="2017-03" db="EMBL/GenBank/DDBJ databases">
        <title>Genomes of endolithic fungi from Antarctica.</title>
        <authorList>
            <person name="Coleine C."/>
            <person name="Masonjones S."/>
            <person name="Stajich J.E."/>
        </authorList>
    </citation>
    <scope>NUCLEOTIDE SEQUENCE [LARGE SCALE GENOMIC DNA]</scope>
    <source>
        <strain evidence="6 7">CCFEE 6315</strain>
    </source>
</reference>
<dbReference type="PROSITE" id="PS50096">
    <property type="entry name" value="IQ"/>
    <property type="match status" value="1"/>
</dbReference>
<dbReference type="InterPro" id="IPR000048">
    <property type="entry name" value="IQ_motif_EF-hand-BS"/>
</dbReference>
<protein>
    <recommendedName>
        <fullName evidence="8">IQ calmodulin-binding motif protein</fullName>
    </recommendedName>
</protein>
<feature type="region of interest" description="Disordered" evidence="5">
    <location>
        <begin position="90"/>
        <end position="150"/>
    </location>
</feature>
<dbReference type="EMBL" id="NAJL01000019">
    <property type="protein sequence ID" value="TKA28127.1"/>
    <property type="molecule type" value="Genomic_DNA"/>
</dbReference>
<dbReference type="PANTHER" id="PTHR31250:SF27">
    <property type="entry name" value="IQ DOMAIN-CONTAINING PROTEIN IQM5"/>
    <property type="match status" value="1"/>
</dbReference>
<dbReference type="PANTHER" id="PTHR31250">
    <property type="entry name" value="IQ DOMAIN-CONTAINING PROTEIN IQM3"/>
    <property type="match status" value="1"/>
</dbReference>
<dbReference type="OrthoDB" id="7344096at2759"/>
<organism evidence="6 7">
    <name type="scientific">Salinomyces thailandicus</name>
    <dbReference type="NCBI Taxonomy" id="706561"/>
    <lineage>
        <taxon>Eukaryota</taxon>
        <taxon>Fungi</taxon>
        <taxon>Dikarya</taxon>
        <taxon>Ascomycota</taxon>
        <taxon>Pezizomycotina</taxon>
        <taxon>Dothideomycetes</taxon>
        <taxon>Dothideomycetidae</taxon>
        <taxon>Mycosphaerellales</taxon>
        <taxon>Teratosphaeriaceae</taxon>
        <taxon>Salinomyces</taxon>
    </lineage>
</organism>
<feature type="compositionally biased region" description="Basic and acidic residues" evidence="5">
    <location>
        <begin position="458"/>
        <end position="474"/>
    </location>
</feature>
<evidence type="ECO:0008006" key="8">
    <source>
        <dbReference type="Google" id="ProtNLM"/>
    </source>
</evidence>
<dbReference type="GO" id="GO:0005634">
    <property type="term" value="C:nucleus"/>
    <property type="evidence" value="ECO:0007669"/>
    <property type="project" value="UniProtKB-SubCell"/>
</dbReference>
<feature type="region of interest" description="Disordered" evidence="5">
    <location>
        <begin position="451"/>
        <end position="490"/>
    </location>
</feature>
<dbReference type="GO" id="GO:0005737">
    <property type="term" value="C:cytoplasm"/>
    <property type="evidence" value="ECO:0007669"/>
    <property type="project" value="UniProtKB-SubCell"/>
</dbReference>